<dbReference type="Pfam" id="PF00657">
    <property type="entry name" value="Lipase_GDSL"/>
    <property type="match status" value="1"/>
</dbReference>
<dbReference type="PANTHER" id="PTHR22835:SF659">
    <property type="entry name" value="GDSL LIPASE_ACYLHYDROLASE, PUTATIVE (AFU_ORTHOLOGUE AFUA_2G00510)-RELATED"/>
    <property type="match status" value="1"/>
</dbReference>
<dbReference type="InterPro" id="IPR035669">
    <property type="entry name" value="SGNH_plant_lipase-like"/>
</dbReference>
<keyword evidence="3" id="KW-0378">Hydrolase</keyword>
<evidence type="ECO:0000256" key="3">
    <source>
        <dbReference type="ARBA" id="ARBA00022801"/>
    </source>
</evidence>
<keyword evidence="2" id="KW-0732">Signal</keyword>
<dbReference type="AlphaFoldDB" id="A0AAN9JW38"/>
<dbReference type="SUPFAM" id="SSF52266">
    <property type="entry name" value="SGNH hydrolase"/>
    <property type="match status" value="1"/>
</dbReference>
<comment type="similarity">
    <text evidence="1">Belongs to the 'GDSL' lipolytic enzyme family.</text>
</comment>
<accession>A0AAN9JW38</accession>
<evidence type="ECO:0000256" key="4">
    <source>
        <dbReference type="ARBA" id="ARBA00023180"/>
    </source>
</evidence>
<dbReference type="InterPro" id="IPR001087">
    <property type="entry name" value="GDSL"/>
</dbReference>
<evidence type="ECO:0000256" key="2">
    <source>
        <dbReference type="ARBA" id="ARBA00022729"/>
    </source>
</evidence>
<evidence type="ECO:0000256" key="1">
    <source>
        <dbReference type="ARBA" id="ARBA00008668"/>
    </source>
</evidence>
<dbReference type="PANTHER" id="PTHR22835">
    <property type="entry name" value="ZINC FINGER FYVE DOMAIN CONTAINING PROTEIN"/>
    <property type="match status" value="1"/>
</dbReference>
<name>A0AAN9JW38_CANGL</name>
<gene>
    <name evidence="5" type="ORF">VNO77_44514</name>
</gene>
<dbReference type="EMBL" id="JAYMYQ010000011">
    <property type="protein sequence ID" value="KAK7306565.1"/>
    <property type="molecule type" value="Genomic_DNA"/>
</dbReference>
<keyword evidence="4" id="KW-0325">Glycoprotein</keyword>
<evidence type="ECO:0000313" key="5">
    <source>
        <dbReference type="EMBL" id="KAK7306565.1"/>
    </source>
</evidence>
<evidence type="ECO:0000313" key="6">
    <source>
        <dbReference type="Proteomes" id="UP001367508"/>
    </source>
</evidence>
<dbReference type="Gene3D" id="3.40.50.1110">
    <property type="entry name" value="SGNH hydrolase"/>
    <property type="match status" value="1"/>
</dbReference>
<reference evidence="5 6" key="1">
    <citation type="submission" date="2024-01" db="EMBL/GenBank/DDBJ databases">
        <title>The genomes of 5 underutilized Papilionoideae crops provide insights into root nodulation and disease resistanc.</title>
        <authorList>
            <person name="Jiang F."/>
        </authorList>
    </citation>
    <scope>NUCLEOTIDE SEQUENCE [LARGE SCALE GENOMIC DNA]</scope>
    <source>
        <strain evidence="5">LVBAO_FW01</strain>
        <tissue evidence="5">Leaves</tissue>
    </source>
</reference>
<dbReference type="GO" id="GO:0016788">
    <property type="term" value="F:hydrolase activity, acting on ester bonds"/>
    <property type="evidence" value="ECO:0007669"/>
    <property type="project" value="InterPro"/>
</dbReference>
<dbReference type="Proteomes" id="UP001367508">
    <property type="component" value="Unassembled WGS sequence"/>
</dbReference>
<keyword evidence="6" id="KW-1185">Reference proteome</keyword>
<proteinExistence type="inferred from homology"/>
<protein>
    <submittedName>
        <fullName evidence="5">Uncharacterized protein</fullName>
    </submittedName>
</protein>
<sequence>MYLCVHVQSCCDFHLYINSMKTYILLIISFTFCFLDKVVSDPSLHPYEAIFNFGDSLSDTGNLLASGSISFPVIGKLPYGETFFRRATGRCSDGRLMIDFIAEAYGLPYLPPYLALTKGQDIHHGVNFAVAGATALDAEFFSKAGLGKLLWTNHSLNVQLGWFKKLKPSLCTTKQDCDSYFKKSLFLVGEIGGNDYNYAALAGNITQLQANVQPVVETIKNAITELIAEGAGELLVPGNLPVGCSALYLTLFRSKNKEDYDQNGCLKVFNGFAEYHNKELNLALETLRQKNPHVRIMYADYYGAAKLFFHSPRHHGFTMALSACCGGGGPFNFNSSARCGHTDAKTCGDPSKYTNWDGIHLTEAAYRHIAKGLINGPFSNPPLKPSSTKIA</sequence>
<dbReference type="InterPro" id="IPR036514">
    <property type="entry name" value="SGNH_hydro_sf"/>
</dbReference>
<dbReference type="CDD" id="cd01837">
    <property type="entry name" value="SGNH_plant_lipase_like"/>
    <property type="match status" value="1"/>
</dbReference>
<organism evidence="5 6">
    <name type="scientific">Canavalia gladiata</name>
    <name type="common">Sword bean</name>
    <name type="synonym">Dolichos gladiatus</name>
    <dbReference type="NCBI Taxonomy" id="3824"/>
    <lineage>
        <taxon>Eukaryota</taxon>
        <taxon>Viridiplantae</taxon>
        <taxon>Streptophyta</taxon>
        <taxon>Embryophyta</taxon>
        <taxon>Tracheophyta</taxon>
        <taxon>Spermatophyta</taxon>
        <taxon>Magnoliopsida</taxon>
        <taxon>eudicotyledons</taxon>
        <taxon>Gunneridae</taxon>
        <taxon>Pentapetalae</taxon>
        <taxon>rosids</taxon>
        <taxon>fabids</taxon>
        <taxon>Fabales</taxon>
        <taxon>Fabaceae</taxon>
        <taxon>Papilionoideae</taxon>
        <taxon>50 kb inversion clade</taxon>
        <taxon>NPAAA clade</taxon>
        <taxon>indigoferoid/millettioid clade</taxon>
        <taxon>Phaseoleae</taxon>
        <taxon>Canavalia</taxon>
    </lineage>
</organism>
<comment type="caution">
    <text evidence="5">The sequence shown here is derived from an EMBL/GenBank/DDBJ whole genome shotgun (WGS) entry which is preliminary data.</text>
</comment>